<dbReference type="PANTHER" id="PTHR43881">
    <property type="entry name" value="GAMMA-GLUTAMYLTRANSPEPTIDASE (AFU_ORTHOLOGUE AFUA_4G13580)"/>
    <property type="match status" value="1"/>
</dbReference>
<dbReference type="Proteomes" id="UP000007485">
    <property type="component" value="Chromosome"/>
</dbReference>
<gene>
    <name evidence="1" type="ordered locus">VMUT_0918</name>
</gene>
<dbReference type="InterPro" id="IPR029055">
    <property type="entry name" value="Ntn_hydrolases_N"/>
</dbReference>
<dbReference type="RefSeq" id="WP_013604290.1">
    <property type="nucleotide sequence ID" value="NC_015151.1"/>
</dbReference>
<dbReference type="GeneID" id="10288570"/>
<proteinExistence type="predicted"/>
<accession>F0QX10</accession>
<dbReference type="Pfam" id="PF01019">
    <property type="entry name" value="G_glu_transpept"/>
    <property type="match status" value="1"/>
</dbReference>
<dbReference type="InterPro" id="IPR043137">
    <property type="entry name" value="GGT_ssub_C"/>
</dbReference>
<protein>
    <submittedName>
        <fullName evidence="1">Gamma-glutamyltransferase</fullName>
    </submittedName>
</protein>
<organism evidence="1 2">
    <name type="scientific">Vulcanisaeta moutnovskia (strain 768-28)</name>
    <dbReference type="NCBI Taxonomy" id="985053"/>
    <lineage>
        <taxon>Archaea</taxon>
        <taxon>Thermoproteota</taxon>
        <taxon>Thermoprotei</taxon>
        <taxon>Thermoproteales</taxon>
        <taxon>Thermoproteaceae</taxon>
        <taxon>Vulcanisaeta</taxon>
    </lineage>
</organism>
<dbReference type="PRINTS" id="PR01210">
    <property type="entry name" value="GGTRANSPTASE"/>
</dbReference>
<dbReference type="STRING" id="985053.VMUT_0918"/>
<dbReference type="Gene3D" id="3.60.20.40">
    <property type="match status" value="1"/>
</dbReference>
<dbReference type="KEGG" id="vmo:VMUT_0918"/>
<sequence>MSLPIIPGIKPPWITELGGVASEHPLASKLGVDVLSLGGNAIDAAITTSLALALTQPHLGGLGGDFFAMVYIAREGRVYFINASGWAPRRLSRELLLQRGLNSIPIRGPLSPVIPGLLAGLHALWKRFGTDEWKSLVRPVVETAKSGFPASPSFAKAIELLRNDIAKNNDFKSVYPINAKPWDIIRIEPLIKTFELIMEYGPDAFYRGEIGEAVVNYVQSAGGVMEMSDLTEYEPEWRDPLSIDYKGLTIYESPPNTQGITTLMILRLLEELRVNVDAWSRNRIETYLGIYRIAYELRDSYVGDPRFVEIPINKLLDPGFLMSAYKSRVGKRLSGSGDTTYFVVVDREGNVVSAIQSLYQHFGSLVTEPKYGITLNDRASDFSMDGPNALMPRKRPLHTLSTVIITRNGEPKYALGTSGAHFRPQQHTLFITNMVDHGLSPVEAIDAPRFLWDRKSLIIEEGYEITGLTEPYQVIRYPGRTGVASIAAFLDNGRKLLYTDIRGDGLALGQ</sequence>
<dbReference type="PANTHER" id="PTHR43881:SF1">
    <property type="entry name" value="GAMMA-GLUTAMYLTRANSPEPTIDASE (AFU_ORTHOLOGUE AFUA_4G13580)"/>
    <property type="match status" value="1"/>
</dbReference>
<dbReference type="HOGENOM" id="CLU_014813_3_2_2"/>
<name>F0QX10_VULM7</name>
<evidence type="ECO:0000313" key="1">
    <source>
        <dbReference type="EMBL" id="ADY01128.1"/>
    </source>
</evidence>
<evidence type="ECO:0000313" key="2">
    <source>
        <dbReference type="Proteomes" id="UP000007485"/>
    </source>
</evidence>
<dbReference type="SUPFAM" id="SSF56235">
    <property type="entry name" value="N-terminal nucleophile aminohydrolases (Ntn hydrolases)"/>
    <property type="match status" value="1"/>
</dbReference>
<reference evidence="1 2" key="1">
    <citation type="journal article" date="2011" name="J. Bacteriol.">
        <title>Complete genome sequence of 'Vulcanisaeta moutnovskia' strain 768-28, a novel member of the hyperthermophilic crenarchaeal genus vulcanisaeta.</title>
        <authorList>
            <person name="Gumerov V.M."/>
            <person name="Mardanov A.V."/>
            <person name="Beletsky A.V."/>
            <person name="Prokofeva M.I."/>
            <person name="Bonch-Osmolovskaya E.A."/>
            <person name="Ravin N.V."/>
            <person name="Skryabin K.G."/>
        </authorList>
    </citation>
    <scope>NUCLEOTIDE SEQUENCE [LARGE SCALE GENOMIC DNA]</scope>
    <source>
        <strain evidence="1 2">768-28</strain>
    </source>
</reference>
<dbReference type="eggNOG" id="arCOG04053">
    <property type="taxonomic scope" value="Archaea"/>
</dbReference>
<dbReference type="InterPro" id="IPR052896">
    <property type="entry name" value="GGT-like_enzyme"/>
</dbReference>
<dbReference type="AlphaFoldDB" id="F0QX10"/>
<dbReference type="EMBL" id="CP002529">
    <property type="protein sequence ID" value="ADY01128.1"/>
    <property type="molecule type" value="Genomic_DNA"/>
</dbReference>
<dbReference type="GO" id="GO:0016740">
    <property type="term" value="F:transferase activity"/>
    <property type="evidence" value="ECO:0007669"/>
    <property type="project" value="UniProtKB-KW"/>
</dbReference>
<dbReference type="Gene3D" id="1.10.246.230">
    <property type="match status" value="1"/>
</dbReference>
<dbReference type="OrthoDB" id="183046at2157"/>
<keyword evidence="2" id="KW-1185">Reference proteome</keyword>